<dbReference type="NCBIfam" id="TIGR01493">
    <property type="entry name" value="HAD-SF-IA-v2"/>
    <property type="match status" value="1"/>
</dbReference>
<dbReference type="PANTHER" id="PTHR43316">
    <property type="entry name" value="HYDROLASE, HALOACID DELAHOGENASE-RELATED"/>
    <property type="match status" value="1"/>
</dbReference>
<dbReference type="InterPro" id="IPR006439">
    <property type="entry name" value="HAD-SF_hydro_IA"/>
</dbReference>
<evidence type="ECO:0000313" key="3">
    <source>
        <dbReference type="EMBL" id="MDR5591200.1"/>
    </source>
</evidence>
<dbReference type="PRINTS" id="PR00413">
    <property type="entry name" value="HADHALOGNASE"/>
</dbReference>
<comment type="caution">
    <text evidence="3">The sequence shown here is derived from an EMBL/GenBank/DDBJ whole genome shotgun (WGS) entry which is preliminary data.</text>
</comment>
<reference evidence="4" key="1">
    <citation type="submission" date="2023-07" db="EMBL/GenBank/DDBJ databases">
        <title>Christiangramia sp. SM2212., a novel bacterium of the family Flavobacteriaceae isolated from the sea sediment.</title>
        <authorList>
            <person name="Wang J."/>
            <person name="Zhang X."/>
        </authorList>
    </citation>
    <scope>NUCLEOTIDE SEQUENCE [LARGE SCALE GENOMIC DNA]</scope>
    <source>
        <strain evidence="4">SM2212</strain>
    </source>
</reference>
<dbReference type="Proteomes" id="UP001257234">
    <property type="component" value="Unassembled WGS sequence"/>
</dbReference>
<sequence length="223" mass="24819">MKQKLKTLIFDVNETLLDLEPLKTSINNVFGRSYAADIWFSQFLHYSLVESMTNTYHDFSEIAAAVLKMNAENYKMDLSKEKISEILSPIGQLKAYPDVKPGLSVLKENGFQLVAFSNGKTSVLNDQIKNSCLVDFFDLVLSVDAVKKYKPHPETYHFALKQSNSEASSSMMVAAHGWDVTGAMRAGLKTAFIQRPGKSVFPLSDKPDVQTTGIDSLAELLLK</sequence>
<dbReference type="Gene3D" id="1.10.150.240">
    <property type="entry name" value="Putative phosphatase, domain 2"/>
    <property type="match status" value="1"/>
</dbReference>
<dbReference type="EMBL" id="JAVJIU010000004">
    <property type="protein sequence ID" value="MDR5591200.1"/>
    <property type="molecule type" value="Genomic_DNA"/>
</dbReference>
<dbReference type="InterPro" id="IPR041492">
    <property type="entry name" value="HAD_2"/>
</dbReference>
<dbReference type="Gene3D" id="3.40.50.1000">
    <property type="entry name" value="HAD superfamily/HAD-like"/>
    <property type="match status" value="1"/>
</dbReference>
<evidence type="ECO:0000313" key="4">
    <source>
        <dbReference type="Proteomes" id="UP001257234"/>
    </source>
</evidence>
<accession>A0ABU1ES44</accession>
<gene>
    <name evidence="3" type="ORF">RE431_11175</name>
</gene>
<proteinExistence type="inferred from homology"/>
<organism evidence="3 4">
    <name type="scientific">Christiangramia sediminicola</name>
    <dbReference type="NCBI Taxonomy" id="3073267"/>
    <lineage>
        <taxon>Bacteria</taxon>
        <taxon>Pseudomonadati</taxon>
        <taxon>Bacteroidota</taxon>
        <taxon>Flavobacteriia</taxon>
        <taxon>Flavobacteriales</taxon>
        <taxon>Flavobacteriaceae</taxon>
        <taxon>Christiangramia</taxon>
    </lineage>
</organism>
<protein>
    <submittedName>
        <fullName evidence="3">Haloacid dehalogenase type II</fullName>
    </submittedName>
</protein>
<name>A0ABU1ES44_9FLAO</name>
<dbReference type="InterPro" id="IPR036412">
    <property type="entry name" value="HAD-like_sf"/>
</dbReference>
<dbReference type="SFLD" id="SFLDG01129">
    <property type="entry name" value="C1.5:_HAD__Beta-PGM__Phosphata"/>
    <property type="match status" value="1"/>
</dbReference>
<dbReference type="Pfam" id="PF13419">
    <property type="entry name" value="HAD_2"/>
    <property type="match status" value="1"/>
</dbReference>
<dbReference type="SUPFAM" id="SSF56784">
    <property type="entry name" value="HAD-like"/>
    <property type="match status" value="1"/>
</dbReference>
<dbReference type="InterPro" id="IPR023198">
    <property type="entry name" value="PGP-like_dom2"/>
</dbReference>
<dbReference type="PANTHER" id="PTHR43316:SF3">
    <property type="entry name" value="HALOACID DEHALOGENASE, TYPE II (AFU_ORTHOLOGUE AFUA_2G07750)-RELATED"/>
    <property type="match status" value="1"/>
</dbReference>
<dbReference type="InterPro" id="IPR006328">
    <property type="entry name" value="2-HAD"/>
</dbReference>
<keyword evidence="4" id="KW-1185">Reference proteome</keyword>
<dbReference type="InterPro" id="IPR023214">
    <property type="entry name" value="HAD_sf"/>
</dbReference>
<keyword evidence="2" id="KW-0378">Hydrolase</keyword>
<dbReference type="InterPro" id="IPR051540">
    <property type="entry name" value="S-2-haloacid_dehalogenase"/>
</dbReference>
<dbReference type="SFLD" id="SFLDS00003">
    <property type="entry name" value="Haloacid_Dehalogenase"/>
    <property type="match status" value="1"/>
</dbReference>
<comment type="similarity">
    <text evidence="1">Belongs to the HAD-like hydrolase superfamily. S-2-haloalkanoic acid dehalogenase family.</text>
</comment>
<dbReference type="CDD" id="cd02588">
    <property type="entry name" value="HAD_L2-DEX"/>
    <property type="match status" value="1"/>
</dbReference>
<dbReference type="RefSeq" id="WP_309562067.1">
    <property type="nucleotide sequence ID" value="NZ_JAVJIU010000004.1"/>
</dbReference>
<evidence type="ECO:0000256" key="2">
    <source>
        <dbReference type="ARBA" id="ARBA00022801"/>
    </source>
</evidence>
<evidence type="ECO:0000256" key="1">
    <source>
        <dbReference type="ARBA" id="ARBA00008106"/>
    </source>
</evidence>
<dbReference type="NCBIfam" id="TIGR01428">
    <property type="entry name" value="HAD_type_II"/>
    <property type="match status" value="1"/>
</dbReference>